<dbReference type="OrthoDB" id="9811483at2"/>
<dbReference type="Proteomes" id="UP000198817">
    <property type="component" value="Unassembled WGS sequence"/>
</dbReference>
<evidence type="ECO:0000256" key="4">
    <source>
        <dbReference type="ARBA" id="ARBA00023136"/>
    </source>
</evidence>
<evidence type="ECO:0000256" key="5">
    <source>
        <dbReference type="SAM" id="Coils"/>
    </source>
</evidence>
<dbReference type="InterPro" id="IPR013525">
    <property type="entry name" value="ABC2_TM"/>
</dbReference>
<feature type="transmembrane region" description="Helical" evidence="6">
    <location>
        <begin position="530"/>
        <end position="549"/>
    </location>
</feature>
<organism evidence="8 9">
    <name type="scientific">Eubacterium pyruvativorans</name>
    <dbReference type="NCBI Taxonomy" id="155865"/>
    <lineage>
        <taxon>Bacteria</taxon>
        <taxon>Bacillati</taxon>
        <taxon>Bacillota</taxon>
        <taxon>Clostridia</taxon>
        <taxon>Eubacteriales</taxon>
        <taxon>Eubacteriaceae</taxon>
        <taxon>Eubacterium</taxon>
    </lineage>
</organism>
<evidence type="ECO:0000256" key="6">
    <source>
        <dbReference type="SAM" id="Phobius"/>
    </source>
</evidence>
<keyword evidence="4 6" id="KW-0472">Membrane</keyword>
<comment type="subcellular location">
    <subcellularLocation>
        <location evidence="1">Membrane</location>
        <topology evidence="1">Multi-pass membrane protein</topology>
    </subcellularLocation>
</comment>
<evidence type="ECO:0000256" key="2">
    <source>
        <dbReference type="ARBA" id="ARBA00022692"/>
    </source>
</evidence>
<gene>
    <name evidence="8" type="ORF">SAMN05216508_11150</name>
</gene>
<dbReference type="PANTHER" id="PTHR43077">
    <property type="entry name" value="TRANSPORT PERMEASE YVFS-RELATED"/>
    <property type="match status" value="1"/>
</dbReference>
<keyword evidence="3 6" id="KW-1133">Transmembrane helix</keyword>
<feature type="transmembrane region" description="Helical" evidence="6">
    <location>
        <begin position="634"/>
        <end position="653"/>
    </location>
</feature>
<feature type="domain" description="ABC-2 type transporter transmembrane" evidence="7">
    <location>
        <begin position="24"/>
        <end position="171"/>
    </location>
</feature>
<evidence type="ECO:0000313" key="8">
    <source>
        <dbReference type="EMBL" id="SFU55106.1"/>
    </source>
</evidence>
<dbReference type="RefSeq" id="WP_090471191.1">
    <property type="nucleotide sequence ID" value="NZ_FOWF01000012.1"/>
</dbReference>
<feature type="transmembrane region" description="Helical" evidence="6">
    <location>
        <begin position="20"/>
        <end position="38"/>
    </location>
</feature>
<keyword evidence="2 6" id="KW-0812">Transmembrane</keyword>
<keyword evidence="9" id="KW-1185">Reference proteome</keyword>
<proteinExistence type="predicted"/>
<dbReference type="PANTHER" id="PTHR43077:SF10">
    <property type="entry name" value="TRANSPORT PERMEASE PROTEIN"/>
    <property type="match status" value="1"/>
</dbReference>
<evidence type="ECO:0000256" key="1">
    <source>
        <dbReference type="ARBA" id="ARBA00004141"/>
    </source>
</evidence>
<evidence type="ECO:0000259" key="7">
    <source>
        <dbReference type="Pfam" id="PF12698"/>
    </source>
</evidence>
<feature type="domain" description="ABC-2 type transporter transmembrane" evidence="7">
    <location>
        <begin position="500"/>
        <end position="707"/>
    </location>
</feature>
<dbReference type="InterPro" id="IPR017500">
    <property type="entry name" value="Phage_infect_YhgE_N"/>
</dbReference>
<evidence type="ECO:0000256" key="3">
    <source>
        <dbReference type="ARBA" id="ARBA00022989"/>
    </source>
</evidence>
<keyword evidence="5" id="KW-0175">Coiled coil</keyword>
<feature type="transmembrane region" description="Helical" evidence="6">
    <location>
        <begin position="688"/>
        <end position="709"/>
    </location>
</feature>
<dbReference type="InterPro" id="IPR051328">
    <property type="entry name" value="T7SS_ABC-Transporter"/>
</dbReference>
<accession>A0A1I7H3N5</accession>
<evidence type="ECO:0000313" key="9">
    <source>
        <dbReference type="Proteomes" id="UP000198817"/>
    </source>
</evidence>
<dbReference type="GO" id="GO:0016020">
    <property type="term" value="C:membrane"/>
    <property type="evidence" value="ECO:0007669"/>
    <property type="project" value="UniProtKB-SubCell"/>
</dbReference>
<feature type="transmembrane region" description="Helical" evidence="6">
    <location>
        <begin position="570"/>
        <end position="595"/>
    </location>
</feature>
<feature type="transmembrane region" description="Helical" evidence="6">
    <location>
        <begin position="601"/>
        <end position="622"/>
    </location>
</feature>
<dbReference type="Gene3D" id="3.40.1710.10">
    <property type="entry name" value="abc type-2 transporter like domain"/>
    <property type="match status" value="1"/>
</dbReference>
<name>A0A1I7H3N5_9FIRM</name>
<dbReference type="GO" id="GO:0140359">
    <property type="term" value="F:ABC-type transporter activity"/>
    <property type="evidence" value="ECO:0007669"/>
    <property type="project" value="InterPro"/>
</dbReference>
<reference evidence="8 9" key="1">
    <citation type="submission" date="2016-10" db="EMBL/GenBank/DDBJ databases">
        <authorList>
            <person name="de Groot N.N."/>
        </authorList>
    </citation>
    <scope>NUCLEOTIDE SEQUENCE [LARGE SCALE GENOMIC DNA]</scope>
    <source>
        <strain evidence="8 9">KHGC13</strain>
    </source>
</reference>
<dbReference type="InterPro" id="IPR017501">
    <property type="entry name" value="Phage_infect_YhgE_C"/>
</dbReference>
<feature type="coiled-coil region" evidence="5">
    <location>
        <begin position="460"/>
        <end position="487"/>
    </location>
</feature>
<dbReference type="NCBIfam" id="TIGR03062">
    <property type="entry name" value="pip_yhgE_Cterm"/>
    <property type="match status" value="1"/>
</dbReference>
<dbReference type="Pfam" id="PF12698">
    <property type="entry name" value="ABC2_membrane_3"/>
    <property type="match status" value="2"/>
</dbReference>
<dbReference type="NCBIfam" id="TIGR03061">
    <property type="entry name" value="pip_yhgE_Nterm"/>
    <property type="match status" value="1"/>
</dbReference>
<dbReference type="STRING" id="155865.SAMN05216515_11250"/>
<dbReference type="AlphaFoldDB" id="A0A1I7H3N5"/>
<protein>
    <submittedName>
        <fullName evidence="8">Putative membrane protein</fullName>
    </submittedName>
</protein>
<dbReference type="EMBL" id="FPBT01000011">
    <property type="protein sequence ID" value="SFU55106.1"/>
    <property type="molecule type" value="Genomic_DNA"/>
</dbReference>
<sequence length="730" mass="80463">MRNILRIFVGDLMKVKYNVIAWIMIMGLTVVPSLYAWFNIAASWDPYSNTGNLKVAVVNADRGYSGDLVPLHMNIGETVTAELRKNDRMDWVFVDKKTALDGVRSGTYYAAIVIPKRFSDDMMSFFTPHVKHSSILYYVNQKENAIAPKVTDSGASAVQREISRNFLSTILQVELDVMDGLERTVSRSSTKSMMQQLRKNLQKTEVGLDAAAGSVEAVGSLTGSLSDLLDVTAGFLKDSGKQVQKSWKAVRKAGSRGAGLASSLDTAVSGIGDMLTQMDQSYAAVDEEIGRALEEADTDLAAGENDLQAMSRDVGQITARYEAFLSDLKAVDRALPDRATASHRVIARMEGRIEASIAEQNALRQDLQDAASASAEARRSTAAWRTRLRGDVDSVRSTIGSMKTEYEKSWRREMKTLLRSMDRALNAADSTLGAFGKLAGTAAGLSSGTAGDLRSLHRLLASAGKELRSADAELKNLIREVRSVSASGSWKALSRIMDNDPRTIADFLSAPVDLQRISVYPVKNYGSAMAPFYTTLALWVGAVILVAIMKADMTEDRRIQFARLRPYQAYFGRLILFAIIAFLQATLVALGDLLFLEIQCIHPLLFLTACWITSLVYVIITYSLVLSFGDVGKAVCVILMVLQVAGSGGTFPVEMMPKAFRMTYPFLPFVHSMNAMRECVAGRYANDYWIYLGKLGLFVIPMLVIGLILRKPIIRLNRWMEHKLESTKVM</sequence>